<dbReference type="WBParaSite" id="BXY_1194600.1">
    <property type="protein sequence ID" value="BXY_1194600.1"/>
    <property type="gene ID" value="BXY_1194600"/>
</dbReference>
<evidence type="ECO:0000313" key="3">
    <source>
        <dbReference type="EMBL" id="CAG9120929.1"/>
    </source>
</evidence>
<dbReference type="Proteomes" id="UP000582659">
    <property type="component" value="Unassembled WGS sequence"/>
</dbReference>
<keyword evidence="1" id="KW-0812">Transmembrane</keyword>
<keyword evidence="1" id="KW-1133">Transmembrane helix</keyword>
<keyword evidence="5" id="KW-1185">Reference proteome</keyword>
<keyword evidence="1" id="KW-0472">Membrane</keyword>
<dbReference type="EMBL" id="CAJFDI010000005">
    <property type="protein sequence ID" value="CAD5230064.1"/>
    <property type="molecule type" value="Genomic_DNA"/>
</dbReference>
<dbReference type="OrthoDB" id="5812306at2759"/>
<dbReference type="Proteomes" id="UP000659654">
    <property type="component" value="Unassembled WGS sequence"/>
</dbReference>
<evidence type="ECO:0000313" key="4">
    <source>
        <dbReference type="Proteomes" id="UP000095284"/>
    </source>
</evidence>
<accession>A0A1I7SFY2</accession>
<dbReference type="Proteomes" id="UP000095284">
    <property type="component" value="Unplaced"/>
</dbReference>
<evidence type="ECO:0000313" key="6">
    <source>
        <dbReference type="WBParaSite" id="BXY_1194600.1"/>
    </source>
</evidence>
<evidence type="ECO:0000256" key="1">
    <source>
        <dbReference type="SAM" id="Phobius"/>
    </source>
</evidence>
<reference evidence="6" key="1">
    <citation type="submission" date="2016-11" db="UniProtKB">
        <authorList>
            <consortium name="WormBaseParasite"/>
        </authorList>
    </citation>
    <scope>IDENTIFICATION</scope>
</reference>
<sequence>MWHLSRRFPINRVFPPQNEFEYGVDRDADLLLTGGDFASSPHRMLYTQIRADDATPEINSWRILGLSVVLSLTCMLFIFYVLKLIWTKFGVNPSEAEDLIPESPSEETLIEETEFCYGTIP</sequence>
<name>A0A1I7SFY2_BURXY</name>
<proteinExistence type="predicted"/>
<dbReference type="AlphaFoldDB" id="A0A1I7SFY2"/>
<organism evidence="4 6">
    <name type="scientific">Bursaphelenchus xylophilus</name>
    <name type="common">Pinewood nematode worm</name>
    <name type="synonym">Aphelenchoides xylophilus</name>
    <dbReference type="NCBI Taxonomy" id="6326"/>
    <lineage>
        <taxon>Eukaryota</taxon>
        <taxon>Metazoa</taxon>
        <taxon>Ecdysozoa</taxon>
        <taxon>Nematoda</taxon>
        <taxon>Chromadorea</taxon>
        <taxon>Rhabditida</taxon>
        <taxon>Tylenchina</taxon>
        <taxon>Tylenchomorpha</taxon>
        <taxon>Aphelenchoidea</taxon>
        <taxon>Aphelenchoididae</taxon>
        <taxon>Bursaphelenchus</taxon>
    </lineage>
</organism>
<gene>
    <name evidence="2" type="ORF">BXYJ_LOCUS10800</name>
</gene>
<evidence type="ECO:0000313" key="2">
    <source>
        <dbReference type="EMBL" id="CAD5230064.1"/>
    </source>
</evidence>
<protein>
    <submittedName>
        <fullName evidence="2">(pine wood nematode) hypothetical protein</fullName>
    </submittedName>
</protein>
<feature type="transmembrane region" description="Helical" evidence="1">
    <location>
        <begin position="63"/>
        <end position="82"/>
    </location>
</feature>
<dbReference type="EMBL" id="CAJFCV020000005">
    <property type="protein sequence ID" value="CAG9120929.1"/>
    <property type="molecule type" value="Genomic_DNA"/>
</dbReference>
<reference evidence="3" key="2">
    <citation type="submission" date="2020-08" db="EMBL/GenBank/DDBJ databases">
        <authorList>
            <person name="Kikuchi T."/>
        </authorList>
    </citation>
    <scope>NUCLEOTIDE SEQUENCE</scope>
    <source>
        <strain evidence="2">Ka4C1</strain>
    </source>
</reference>
<evidence type="ECO:0000313" key="5">
    <source>
        <dbReference type="Proteomes" id="UP000659654"/>
    </source>
</evidence>